<dbReference type="EMBL" id="CP130613">
    <property type="protein sequence ID" value="WKW16029.1"/>
    <property type="molecule type" value="Genomic_DNA"/>
</dbReference>
<dbReference type="GO" id="GO:0006935">
    <property type="term" value="P:chemotaxis"/>
    <property type="evidence" value="ECO:0007669"/>
    <property type="project" value="InterPro"/>
</dbReference>
<dbReference type="Gene3D" id="1.10.287.950">
    <property type="entry name" value="Methyl-accepting chemotaxis protein"/>
    <property type="match status" value="1"/>
</dbReference>
<evidence type="ECO:0000313" key="8">
    <source>
        <dbReference type="EMBL" id="WKW13123.1"/>
    </source>
</evidence>
<feature type="transmembrane region" description="Helical" evidence="5">
    <location>
        <begin position="186"/>
        <end position="206"/>
    </location>
</feature>
<organism evidence="9 10">
    <name type="scientific">Pseudogemmatithrix spongiicola</name>
    <dbReference type="NCBI Taxonomy" id="3062599"/>
    <lineage>
        <taxon>Bacteria</taxon>
        <taxon>Pseudomonadati</taxon>
        <taxon>Gemmatimonadota</taxon>
        <taxon>Gemmatimonadia</taxon>
        <taxon>Gemmatimonadales</taxon>
        <taxon>Gemmatimonadaceae</taxon>
        <taxon>Pseudogemmatithrix</taxon>
    </lineage>
</organism>
<dbReference type="InterPro" id="IPR003660">
    <property type="entry name" value="HAMP_dom"/>
</dbReference>
<dbReference type="EMBL" id="CP130612">
    <property type="protein sequence ID" value="WKW13123.1"/>
    <property type="molecule type" value="Genomic_DNA"/>
</dbReference>
<dbReference type="PANTHER" id="PTHR32089">
    <property type="entry name" value="METHYL-ACCEPTING CHEMOTAXIS PROTEIN MCPB"/>
    <property type="match status" value="1"/>
</dbReference>
<keyword evidence="1 3" id="KW-0807">Transducer</keyword>
<dbReference type="GO" id="GO:0016020">
    <property type="term" value="C:membrane"/>
    <property type="evidence" value="ECO:0007669"/>
    <property type="project" value="InterPro"/>
</dbReference>
<dbReference type="Pfam" id="PF00015">
    <property type="entry name" value="MCPsignal"/>
    <property type="match status" value="1"/>
</dbReference>
<evidence type="ECO:0000256" key="4">
    <source>
        <dbReference type="SAM" id="Coils"/>
    </source>
</evidence>
<evidence type="ECO:0000256" key="5">
    <source>
        <dbReference type="SAM" id="Phobius"/>
    </source>
</evidence>
<dbReference type="RefSeq" id="WP_367885985.1">
    <property type="nucleotide sequence ID" value="NZ_CP130612.1"/>
</dbReference>
<evidence type="ECO:0000313" key="9">
    <source>
        <dbReference type="EMBL" id="WKW16029.1"/>
    </source>
</evidence>
<dbReference type="PROSITE" id="PS50885">
    <property type="entry name" value="HAMP"/>
    <property type="match status" value="1"/>
</dbReference>
<keyword evidence="5" id="KW-1133">Transmembrane helix</keyword>
<dbReference type="PROSITE" id="PS50111">
    <property type="entry name" value="CHEMOTAXIS_TRANSDUC_2"/>
    <property type="match status" value="1"/>
</dbReference>
<name>A0AA49K1K9_9BACT</name>
<evidence type="ECO:0000259" key="6">
    <source>
        <dbReference type="PROSITE" id="PS50111"/>
    </source>
</evidence>
<dbReference type="GO" id="GO:0007165">
    <property type="term" value="P:signal transduction"/>
    <property type="evidence" value="ECO:0007669"/>
    <property type="project" value="UniProtKB-KW"/>
</dbReference>
<dbReference type="GO" id="GO:0004888">
    <property type="term" value="F:transmembrane signaling receptor activity"/>
    <property type="evidence" value="ECO:0007669"/>
    <property type="project" value="InterPro"/>
</dbReference>
<evidence type="ECO:0000259" key="7">
    <source>
        <dbReference type="PROSITE" id="PS50885"/>
    </source>
</evidence>
<comment type="similarity">
    <text evidence="2">Belongs to the methyl-accepting chemotaxis (MCP) protein family.</text>
</comment>
<reference evidence="9" key="1">
    <citation type="submission" date="2023-07" db="EMBL/GenBank/DDBJ databases">
        <authorList>
            <person name="Haufschild T."/>
            <person name="Kallscheuer N."/>
            <person name="Hammer J."/>
            <person name="Kohn T."/>
            <person name="Kabuu M."/>
            <person name="Jogler M."/>
            <person name="Wohfarth N."/>
            <person name="Heuer A."/>
            <person name="Rohde M."/>
            <person name="van Teeseling M.C.F."/>
            <person name="Jogler C."/>
        </authorList>
    </citation>
    <scope>NUCLEOTIDE SEQUENCE</scope>
    <source>
        <strain evidence="8">Strain 138</strain>
        <strain evidence="9">Strain 318</strain>
    </source>
</reference>
<dbReference type="AlphaFoldDB" id="A0AA49K1K9"/>
<dbReference type="Gene3D" id="6.10.340.10">
    <property type="match status" value="1"/>
</dbReference>
<dbReference type="InterPro" id="IPR004090">
    <property type="entry name" value="Chemotax_Me-accpt_rcpt"/>
</dbReference>
<dbReference type="PANTHER" id="PTHR32089:SF112">
    <property type="entry name" value="LYSOZYME-LIKE PROTEIN-RELATED"/>
    <property type="match status" value="1"/>
</dbReference>
<dbReference type="SUPFAM" id="SSF58104">
    <property type="entry name" value="Methyl-accepting chemotaxis protein (MCP) signaling domain"/>
    <property type="match status" value="1"/>
</dbReference>
<keyword evidence="4" id="KW-0175">Coiled coil</keyword>
<dbReference type="Pfam" id="PF00672">
    <property type="entry name" value="HAMP"/>
    <property type="match status" value="1"/>
</dbReference>
<dbReference type="SMART" id="SM00304">
    <property type="entry name" value="HAMP"/>
    <property type="match status" value="1"/>
</dbReference>
<dbReference type="InterPro" id="IPR004089">
    <property type="entry name" value="MCPsignal_dom"/>
</dbReference>
<feature type="coiled-coil region" evidence="4">
    <location>
        <begin position="324"/>
        <end position="376"/>
    </location>
</feature>
<feature type="domain" description="HAMP" evidence="7">
    <location>
        <begin position="207"/>
        <end position="259"/>
    </location>
</feature>
<evidence type="ECO:0000256" key="1">
    <source>
        <dbReference type="ARBA" id="ARBA00023224"/>
    </source>
</evidence>
<dbReference type="CDD" id="cd06225">
    <property type="entry name" value="HAMP"/>
    <property type="match status" value="1"/>
</dbReference>
<sequence length="565" mass="58826">MIRLDTIRSRLTAGLALVIALAVLAGAVGRAAIVSLSAEMGAALETVRRETALSATLTTNIAMEIAAGRRYLERGAPEDLEAFRTSGWRAHEAQRALNASAGLTAREVAMVATIDERLSALETAFTAAHRMRDLGRAADADARVALARELETALTTDIERLGELRTAQLQRATESLQAEAARRQRFLLVAIVGAIVLGLLIVAIVARAIGDPLQLLVAQARALSRGELDVRTDASLPGEFRELAEAMNSSAANLARIASVATSTSEEVATSAHQLTSAAEQVSLAATQTATAMSEVTEGAEVQVTALKDADGSLEGVRVRAHEVRAGAEEVVDLASEIERLSREKRTEIARARTMLAEIRQSVDHAALEVKELNATAESINQFVGIVSRIAEQTNLLSLNAAIEAARAGAAGRGFAVVADEVRKLADQAQQAAEDVIQLTAVVTRRVGTTTQAMATGAARVADIEQASAGIDTALGDISASAERTRSAAEGLGQAADHNVEAVNAAAENISAAARAAEGHAAAAQQVSASTEEQSAACEEMSGAANALLAGSVRLREIVANLRAS</sequence>
<evidence type="ECO:0000256" key="3">
    <source>
        <dbReference type="PROSITE-ProRule" id="PRU00284"/>
    </source>
</evidence>
<dbReference type="PRINTS" id="PR00260">
    <property type="entry name" value="CHEMTRNSDUCR"/>
</dbReference>
<proteinExistence type="inferred from homology"/>
<dbReference type="KEGG" id="pspc:Strain318_002437"/>
<accession>A0AA49K1K9</accession>
<keyword evidence="10" id="KW-1185">Reference proteome</keyword>
<dbReference type="Proteomes" id="UP001229955">
    <property type="component" value="Chromosome"/>
</dbReference>
<accession>A0AA49Q5F5</accession>
<evidence type="ECO:0000313" key="10">
    <source>
        <dbReference type="Proteomes" id="UP001229955"/>
    </source>
</evidence>
<keyword evidence="5" id="KW-0472">Membrane</keyword>
<keyword evidence="5" id="KW-0812">Transmembrane</keyword>
<dbReference type="SMART" id="SM00283">
    <property type="entry name" value="MA"/>
    <property type="match status" value="1"/>
</dbReference>
<protein>
    <submittedName>
        <fullName evidence="9">Methyl-accepting chemotaxis protein</fullName>
    </submittedName>
</protein>
<gene>
    <name evidence="8" type="ORF">Strain138_002438</name>
    <name evidence="9" type="ORF">Strain318_002437</name>
</gene>
<evidence type="ECO:0000256" key="2">
    <source>
        <dbReference type="ARBA" id="ARBA00029447"/>
    </source>
</evidence>
<feature type="domain" description="Methyl-accepting transducer" evidence="6">
    <location>
        <begin position="278"/>
        <end position="549"/>
    </location>
</feature>